<reference evidence="2 3" key="1">
    <citation type="submission" date="2020-07" db="EMBL/GenBank/DDBJ databases">
        <title>The yeast mating-type switching endonuclease HO is a domesticated member of an unorthodox homing genetic element family.</title>
        <authorList>
            <person name="Coughlan A.Y."/>
            <person name="Lombardi L."/>
            <person name="Braun-Galleani S."/>
            <person name="Martos A.R."/>
            <person name="Galeote V."/>
            <person name="Bigey F."/>
            <person name="Dequin S."/>
            <person name="Byrne K.P."/>
            <person name="Wolfe K.H."/>
        </authorList>
    </citation>
    <scope>NUCLEOTIDE SEQUENCE [LARGE SCALE GENOMIC DNA]</scope>
    <source>
        <strain evidence="2 3">NRRL Y-6702</strain>
    </source>
</reference>
<feature type="region of interest" description="Disordered" evidence="1">
    <location>
        <begin position="55"/>
        <end position="76"/>
    </location>
</feature>
<gene>
    <name evidence="2" type="ORF">HG535_0C00630</name>
</gene>
<dbReference type="KEGG" id="zmk:HG535_0C00630"/>
<dbReference type="Pfam" id="PF17220">
    <property type="entry name" value="DUF5137"/>
    <property type="match status" value="1"/>
</dbReference>
<dbReference type="AlphaFoldDB" id="A0A7H9B050"/>
<protein>
    <submittedName>
        <fullName evidence="2">Uncharacterized protein</fullName>
    </submittedName>
</protein>
<keyword evidence="3" id="KW-1185">Reference proteome</keyword>
<dbReference type="GeneID" id="59235410"/>
<proteinExistence type="predicted"/>
<feature type="compositionally biased region" description="Basic and acidic residues" evidence="1">
    <location>
        <begin position="59"/>
        <end position="76"/>
    </location>
</feature>
<dbReference type="Proteomes" id="UP000509704">
    <property type="component" value="Chromosome 3"/>
</dbReference>
<organism evidence="2 3">
    <name type="scientific">Zygotorulaspora mrakii</name>
    <name type="common">Zygosaccharomyces mrakii</name>
    <dbReference type="NCBI Taxonomy" id="42260"/>
    <lineage>
        <taxon>Eukaryota</taxon>
        <taxon>Fungi</taxon>
        <taxon>Dikarya</taxon>
        <taxon>Ascomycota</taxon>
        <taxon>Saccharomycotina</taxon>
        <taxon>Saccharomycetes</taxon>
        <taxon>Saccharomycetales</taxon>
        <taxon>Saccharomycetaceae</taxon>
        <taxon>Zygotorulaspora</taxon>
    </lineage>
</organism>
<evidence type="ECO:0000313" key="3">
    <source>
        <dbReference type="Proteomes" id="UP000509704"/>
    </source>
</evidence>
<dbReference type="RefSeq" id="XP_037143442.1">
    <property type="nucleotide sequence ID" value="XM_037287547.1"/>
</dbReference>
<dbReference type="InterPro" id="IPR033775">
    <property type="entry name" value="DUF5137"/>
</dbReference>
<accession>A0A7H9B050</accession>
<sequence>MDEHEVDVYEQYYSESNGLSETARQEEEDQIEQQQAYYLRSLPLEQLPTLKPLATVPSVEKHSRDQDENQVNKRRC</sequence>
<evidence type="ECO:0000256" key="1">
    <source>
        <dbReference type="SAM" id="MobiDB-lite"/>
    </source>
</evidence>
<evidence type="ECO:0000313" key="2">
    <source>
        <dbReference type="EMBL" id="QLG71714.1"/>
    </source>
</evidence>
<name>A0A7H9B050_ZYGMR</name>
<dbReference type="EMBL" id="CP058606">
    <property type="protein sequence ID" value="QLG71714.1"/>
    <property type="molecule type" value="Genomic_DNA"/>
</dbReference>